<keyword evidence="3" id="KW-1185">Reference proteome</keyword>
<organism evidence="2 3">
    <name type="scientific">Austropuccinia psidii MF-1</name>
    <dbReference type="NCBI Taxonomy" id="1389203"/>
    <lineage>
        <taxon>Eukaryota</taxon>
        <taxon>Fungi</taxon>
        <taxon>Dikarya</taxon>
        <taxon>Basidiomycota</taxon>
        <taxon>Pucciniomycotina</taxon>
        <taxon>Pucciniomycetes</taxon>
        <taxon>Pucciniales</taxon>
        <taxon>Sphaerophragmiaceae</taxon>
        <taxon>Austropuccinia</taxon>
    </lineage>
</organism>
<dbReference type="InterPro" id="IPR043502">
    <property type="entry name" value="DNA/RNA_pol_sf"/>
</dbReference>
<comment type="caution">
    <text evidence="2">The sequence shown here is derived from an EMBL/GenBank/DDBJ whole genome shotgun (WGS) entry which is preliminary data.</text>
</comment>
<dbReference type="InterPro" id="IPR050951">
    <property type="entry name" value="Retrovirus_Pol_polyprotein"/>
</dbReference>
<proteinExistence type="predicted"/>
<name>A0A9Q3IJI6_9BASI</name>
<evidence type="ECO:0000259" key="1">
    <source>
        <dbReference type="Pfam" id="PF00078"/>
    </source>
</evidence>
<dbReference type="EMBL" id="AVOT02048442">
    <property type="protein sequence ID" value="MBW0543683.1"/>
    <property type="molecule type" value="Genomic_DNA"/>
</dbReference>
<dbReference type="InterPro" id="IPR043128">
    <property type="entry name" value="Rev_trsase/Diguanyl_cyclase"/>
</dbReference>
<reference evidence="2" key="1">
    <citation type="submission" date="2021-03" db="EMBL/GenBank/DDBJ databases">
        <title>Draft genome sequence of rust myrtle Austropuccinia psidii MF-1, a brazilian biotype.</title>
        <authorList>
            <person name="Quecine M.C."/>
            <person name="Pachon D.M.R."/>
            <person name="Bonatelli M.L."/>
            <person name="Correr F.H."/>
            <person name="Franceschini L.M."/>
            <person name="Leite T.F."/>
            <person name="Margarido G.R.A."/>
            <person name="Almeida C.A."/>
            <person name="Ferrarezi J.A."/>
            <person name="Labate C.A."/>
        </authorList>
    </citation>
    <scope>NUCLEOTIDE SEQUENCE</scope>
    <source>
        <strain evidence="2">MF-1</strain>
    </source>
</reference>
<evidence type="ECO:0000313" key="3">
    <source>
        <dbReference type="Proteomes" id="UP000765509"/>
    </source>
</evidence>
<accession>A0A9Q3IJI6</accession>
<gene>
    <name evidence="2" type="ORF">O181_083398</name>
</gene>
<dbReference type="AlphaFoldDB" id="A0A9Q3IJI6"/>
<dbReference type="PANTHER" id="PTHR37984">
    <property type="entry name" value="PROTEIN CBG26694"/>
    <property type="match status" value="1"/>
</dbReference>
<sequence length="303" mass="35310">MNEGEVSLHLTETQEDELSTLLYDQKESFSTDKEPWRGIICHEADIILNIERPHPPLLRRPAYPESPKSREALELYIKELLKFCVVRKVCLNEEVEVTKPVIVAWNNRKSSMVGDFRSLNTYTVPDRYPIPKIKIAVTHISQAVYISNIDSLKGSHHNVVSPRARNHFRILVHCGVYEYLRMPFGIKNSPSHFQRMIHEIFPEELSEEWFVVYIDDTIVRYMTWEEHTCRLSRLLGKIQSVKMKIYLKKCHFGFLKLKLVGHVVSCLPNGIDKNKVAEVLLILSPIVKYLFSLLCKSMPYMIK</sequence>
<dbReference type="CDD" id="cd01647">
    <property type="entry name" value="RT_LTR"/>
    <property type="match status" value="1"/>
</dbReference>
<dbReference type="Proteomes" id="UP000765509">
    <property type="component" value="Unassembled WGS sequence"/>
</dbReference>
<feature type="domain" description="Reverse transcriptase" evidence="1">
    <location>
        <begin position="115"/>
        <end position="262"/>
    </location>
</feature>
<evidence type="ECO:0000313" key="2">
    <source>
        <dbReference type="EMBL" id="MBW0543683.1"/>
    </source>
</evidence>
<protein>
    <recommendedName>
        <fullName evidence="1">Reverse transcriptase domain-containing protein</fullName>
    </recommendedName>
</protein>
<dbReference type="Gene3D" id="3.10.10.10">
    <property type="entry name" value="HIV Type 1 Reverse Transcriptase, subunit A, domain 1"/>
    <property type="match status" value="1"/>
</dbReference>
<dbReference type="Pfam" id="PF00078">
    <property type="entry name" value="RVT_1"/>
    <property type="match status" value="1"/>
</dbReference>
<dbReference type="Gene3D" id="3.30.70.270">
    <property type="match status" value="1"/>
</dbReference>
<dbReference type="SUPFAM" id="SSF56672">
    <property type="entry name" value="DNA/RNA polymerases"/>
    <property type="match status" value="1"/>
</dbReference>
<dbReference type="InterPro" id="IPR000477">
    <property type="entry name" value="RT_dom"/>
</dbReference>
<dbReference type="PANTHER" id="PTHR37984:SF5">
    <property type="entry name" value="PROTEIN NYNRIN-LIKE"/>
    <property type="match status" value="1"/>
</dbReference>
<dbReference type="OrthoDB" id="3250101at2759"/>